<proteinExistence type="predicted"/>
<evidence type="ECO:0000313" key="2">
    <source>
        <dbReference type="EMBL" id="PNP51776.1"/>
    </source>
</evidence>
<feature type="signal peptide" evidence="1">
    <location>
        <begin position="1"/>
        <end position="21"/>
    </location>
</feature>
<protein>
    <submittedName>
        <fullName evidence="2">Uncharacterized protein</fullName>
    </submittedName>
</protein>
<name>A0A2K0U1X1_TRIHA</name>
<reference evidence="2 3" key="1">
    <citation type="submission" date="2017-02" db="EMBL/GenBank/DDBJ databases">
        <title>Genomes of Trichoderma spp. with biocontrol activity.</title>
        <authorList>
            <person name="Gardiner D."/>
            <person name="Kazan K."/>
            <person name="Vos C."/>
            <person name="Harvey P."/>
        </authorList>
    </citation>
    <scope>NUCLEOTIDE SEQUENCE [LARGE SCALE GENOMIC DNA]</scope>
    <source>
        <strain evidence="2 3">Tr1</strain>
    </source>
</reference>
<evidence type="ECO:0000256" key="1">
    <source>
        <dbReference type="SAM" id="SignalP"/>
    </source>
</evidence>
<accession>A0A2K0U1X1</accession>
<dbReference type="AlphaFoldDB" id="A0A2K0U1X1"/>
<dbReference type="Proteomes" id="UP000236290">
    <property type="component" value="Unassembled WGS sequence"/>
</dbReference>
<comment type="caution">
    <text evidence="2">The sequence shown here is derived from an EMBL/GenBank/DDBJ whole genome shotgun (WGS) entry which is preliminary data.</text>
</comment>
<evidence type="ECO:0000313" key="3">
    <source>
        <dbReference type="Proteomes" id="UP000236290"/>
    </source>
</evidence>
<keyword evidence="1" id="KW-0732">Signal</keyword>
<dbReference type="EMBL" id="MTYI01000118">
    <property type="protein sequence ID" value="PNP51776.1"/>
    <property type="molecule type" value="Genomic_DNA"/>
</dbReference>
<gene>
    <name evidence="2" type="ORF">THARTR1_07545</name>
</gene>
<sequence length="81" mass="8293">MFVKSAASAGLLLALTNFASASPVLMKKDVAASAVANKILLTPAAPASGDGSNLALASQDNFIWTHDDQGSYKNDSICDGH</sequence>
<feature type="chain" id="PRO_5014360423" evidence="1">
    <location>
        <begin position="22"/>
        <end position="81"/>
    </location>
</feature>
<organism evidence="2 3">
    <name type="scientific">Trichoderma harzianum</name>
    <name type="common">Hypocrea lixii</name>
    <dbReference type="NCBI Taxonomy" id="5544"/>
    <lineage>
        <taxon>Eukaryota</taxon>
        <taxon>Fungi</taxon>
        <taxon>Dikarya</taxon>
        <taxon>Ascomycota</taxon>
        <taxon>Pezizomycotina</taxon>
        <taxon>Sordariomycetes</taxon>
        <taxon>Hypocreomycetidae</taxon>
        <taxon>Hypocreales</taxon>
        <taxon>Hypocreaceae</taxon>
        <taxon>Trichoderma</taxon>
    </lineage>
</organism>